<evidence type="ECO:0000313" key="1">
    <source>
        <dbReference type="EMBL" id="RVW35084.1"/>
    </source>
</evidence>
<name>A0A438DHX5_VITVI</name>
<reference evidence="1 2" key="1">
    <citation type="journal article" date="2018" name="PLoS Genet.">
        <title>Population sequencing reveals clonal diversity and ancestral inbreeding in the grapevine cultivar Chardonnay.</title>
        <authorList>
            <person name="Roach M.J."/>
            <person name="Johnson D.L."/>
            <person name="Bohlmann J."/>
            <person name="van Vuuren H.J."/>
            <person name="Jones S.J."/>
            <person name="Pretorius I.S."/>
            <person name="Schmidt S.A."/>
            <person name="Borneman A.R."/>
        </authorList>
    </citation>
    <scope>NUCLEOTIDE SEQUENCE [LARGE SCALE GENOMIC DNA]</scope>
    <source>
        <strain evidence="2">cv. Chardonnay</strain>
        <tissue evidence="1">Leaf</tissue>
    </source>
</reference>
<evidence type="ECO:0000313" key="2">
    <source>
        <dbReference type="Proteomes" id="UP000288805"/>
    </source>
</evidence>
<dbReference type="EMBL" id="QGNW01001615">
    <property type="protein sequence ID" value="RVW35084.1"/>
    <property type="molecule type" value="Genomic_DNA"/>
</dbReference>
<protein>
    <submittedName>
        <fullName evidence="1">Uncharacterized protein</fullName>
    </submittedName>
</protein>
<sequence>MTWMMTFQEGYGLILPLLMLKERNQLEDRDHRWALLLLLVRGLPGVISQFHSLLGLTFLIHLISIGHEHLLNLFIVGYIVEPSSSEAHRGWESRHETDCYTALRHAIQDLVDQGLVHLGQPSVTSNLLPTHTSHAIPSPVDNIHFIDFTKPDDCIHMLSWDDSKPEPIVVDESYDLDGVISDPQVSAPFRLVPDTPLVQLTRIGSLIRSCYKSDATREEIKQEDDEILRTLSQIQVETSTSLERLIHMLIADRATCIIFSVDDLPPRGSDNTLPLYIFVGCSGHRVPFVLLDNGSALNVCPLATTVTLSFEPSDFEPSS</sequence>
<comment type="caution">
    <text evidence="1">The sequence shown here is derived from an EMBL/GenBank/DDBJ whole genome shotgun (WGS) entry which is preliminary data.</text>
</comment>
<accession>A0A438DHX5</accession>
<gene>
    <name evidence="1" type="ORF">CK203_079852</name>
</gene>
<proteinExistence type="predicted"/>
<dbReference type="AlphaFoldDB" id="A0A438DHX5"/>
<organism evidence="1 2">
    <name type="scientific">Vitis vinifera</name>
    <name type="common">Grape</name>
    <dbReference type="NCBI Taxonomy" id="29760"/>
    <lineage>
        <taxon>Eukaryota</taxon>
        <taxon>Viridiplantae</taxon>
        <taxon>Streptophyta</taxon>
        <taxon>Embryophyta</taxon>
        <taxon>Tracheophyta</taxon>
        <taxon>Spermatophyta</taxon>
        <taxon>Magnoliopsida</taxon>
        <taxon>eudicotyledons</taxon>
        <taxon>Gunneridae</taxon>
        <taxon>Pentapetalae</taxon>
        <taxon>rosids</taxon>
        <taxon>Vitales</taxon>
        <taxon>Vitaceae</taxon>
        <taxon>Viteae</taxon>
        <taxon>Vitis</taxon>
    </lineage>
</organism>
<dbReference type="Proteomes" id="UP000288805">
    <property type="component" value="Unassembled WGS sequence"/>
</dbReference>